<organism evidence="2 3">
    <name type="scientific">Cajanus cajan</name>
    <name type="common">Pigeon pea</name>
    <name type="synonym">Cajanus indicus</name>
    <dbReference type="NCBI Taxonomy" id="3821"/>
    <lineage>
        <taxon>Eukaryota</taxon>
        <taxon>Viridiplantae</taxon>
        <taxon>Streptophyta</taxon>
        <taxon>Embryophyta</taxon>
        <taxon>Tracheophyta</taxon>
        <taxon>Spermatophyta</taxon>
        <taxon>Magnoliopsida</taxon>
        <taxon>eudicotyledons</taxon>
        <taxon>Gunneridae</taxon>
        <taxon>Pentapetalae</taxon>
        <taxon>rosids</taxon>
        <taxon>fabids</taxon>
        <taxon>Fabales</taxon>
        <taxon>Fabaceae</taxon>
        <taxon>Papilionoideae</taxon>
        <taxon>50 kb inversion clade</taxon>
        <taxon>NPAAA clade</taxon>
        <taxon>indigoferoid/millettioid clade</taxon>
        <taxon>Phaseoleae</taxon>
        <taxon>Cajanus</taxon>
    </lineage>
</organism>
<dbReference type="STRING" id="3821.A0A151T411"/>
<evidence type="ECO:0000313" key="2">
    <source>
        <dbReference type="EMBL" id="KYP61758.1"/>
    </source>
</evidence>
<reference evidence="2 3" key="1">
    <citation type="journal article" date="2012" name="Nat. Biotechnol.">
        <title>Draft genome sequence of pigeonpea (Cajanus cajan), an orphan legume crop of resource-poor farmers.</title>
        <authorList>
            <person name="Varshney R.K."/>
            <person name="Chen W."/>
            <person name="Li Y."/>
            <person name="Bharti A.K."/>
            <person name="Saxena R.K."/>
            <person name="Schlueter J.A."/>
            <person name="Donoghue M.T."/>
            <person name="Azam S."/>
            <person name="Fan G."/>
            <person name="Whaley A.M."/>
            <person name="Farmer A.D."/>
            <person name="Sheridan J."/>
            <person name="Iwata A."/>
            <person name="Tuteja R."/>
            <person name="Penmetsa R.V."/>
            <person name="Wu W."/>
            <person name="Upadhyaya H.D."/>
            <person name="Yang S.P."/>
            <person name="Shah T."/>
            <person name="Saxena K.B."/>
            <person name="Michael T."/>
            <person name="McCombie W.R."/>
            <person name="Yang B."/>
            <person name="Zhang G."/>
            <person name="Yang H."/>
            <person name="Wang J."/>
            <person name="Spillane C."/>
            <person name="Cook D.R."/>
            <person name="May G.D."/>
            <person name="Xu X."/>
            <person name="Jackson S.A."/>
        </authorList>
    </citation>
    <scope>NUCLEOTIDE SEQUENCE [LARGE SCALE GENOMIC DNA]</scope>
    <source>
        <strain evidence="3">cv. Asha</strain>
    </source>
</reference>
<sequence length="125" mass="14208">MVQSLVPICEEQQKRTGIQETTMRSDHCKPLPEDVTELFSVGLDFEKKIIELCSEAEASLFCTPPGKELRFVCSYSHTMENLLNFAHVKHNNAADKEAQNLLKWLATSQAAEDKTLMMNLFMKQS</sequence>
<evidence type="ECO:0000313" key="3">
    <source>
        <dbReference type="Proteomes" id="UP000075243"/>
    </source>
</evidence>
<evidence type="ECO:0000313" key="1">
    <source>
        <dbReference type="EMBL" id="KYP61756.1"/>
    </source>
</evidence>
<dbReference type="Proteomes" id="UP000075243">
    <property type="component" value="Chromosome 8"/>
</dbReference>
<keyword evidence="3" id="KW-1185">Reference proteome</keyword>
<name>A0A151T411_CAJCA</name>
<dbReference type="Gramene" id="C.cajan_15803.t">
    <property type="protein sequence ID" value="C.cajan_15803.t"/>
    <property type="gene ID" value="C.cajan_15803"/>
</dbReference>
<gene>
    <name evidence="1" type="ORF">KK1_016266</name>
    <name evidence="2" type="ORF">KK1_016268</name>
</gene>
<dbReference type="AlphaFoldDB" id="A0A151T411"/>
<dbReference type="EMBL" id="CM003610">
    <property type="protein sequence ID" value="KYP61756.1"/>
    <property type="molecule type" value="Genomic_DNA"/>
</dbReference>
<protein>
    <submittedName>
        <fullName evidence="2">Uncharacterized protein</fullName>
    </submittedName>
</protein>
<accession>A0A151T411</accession>
<dbReference type="Gramene" id="C.cajan_15805.t">
    <property type="protein sequence ID" value="C.cajan_15805.t"/>
    <property type="gene ID" value="C.cajan_15805"/>
</dbReference>
<proteinExistence type="predicted"/>
<dbReference type="EMBL" id="CM003610">
    <property type="protein sequence ID" value="KYP61758.1"/>
    <property type="molecule type" value="Genomic_DNA"/>
</dbReference>